<protein>
    <submittedName>
        <fullName evidence="2">Uncharacterized protein</fullName>
    </submittedName>
</protein>
<dbReference type="EMBL" id="KB201743">
    <property type="protein sequence ID" value="ESO94887.1"/>
    <property type="molecule type" value="Genomic_DNA"/>
</dbReference>
<name>V4ADG5_LOTGI</name>
<keyword evidence="3" id="KW-1185">Reference proteome</keyword>
<gene>
    <name evidence="2" type="ORF">LOTGIDRAFT_175327</name>
</gene>
<dbReference type="Proteomes" id="UP000030746">
    <property type="component" value="Unassembled WGS sequence"/>
</dbReference>
<evidence type="ECO:0000256" key="1">
    <source>
        <dbReference type="SAM" id="MobiDB-lite"/>
    </source>
</evidence>
<dbReference type="RefSeq" id="XP_009054431.1">
    <property type="nucleotide sequence ID" value="XM_009056183.1"/>
</dbReference>
<evidence type="ECO:0000313" key="2">
    <source>
        <dbReference type="EMBL" id="ESO94887.1"/>
    </source>
</evidence>
<evidence type="ECO:0000313" key="3">
    <source>
        <dbReference type="Proteomes" id="UP000030746"/>
    </source>
</evidence>
<feature type="compositionally biased region" description="Low complexity" evidence="1">
    <location>
        <begin position="31"/>
        <end position="49"/>
    </location>
</feature>
<dbReference type="KEGG" id="lgi:LOTGIDRAFT_175327"/>
<dbReference type="CTD" id="20243139"/>
<organism evidence="2 3">
    <name type="scientific">Lottia gigantea</name>
    <name type="common">Giant owl limpet</name>
    <dbReference type="NCBI Taxonomy" id="225164"/>
    <lineage>
        <taxon>Eukaryota</taxon>
        <taxon>Metazoa</taxon>
        <taxon>Spiralia</taxon>
        <taxon>Lophotrochozoa</taxon>
        <taxon>Mollusca</taxon>
        <taxon>Gastropoda</taxon>
        <taxon>Patellogastropoda</taxon>
        <taxon>Lottioidea</taxon>
        <taxon>Lottiidae</taxon>
        <taxon>Lottia</taxon>
    </lineage>
</organism>
<feature type="region of interest" description="Disordered" evidence="1">
    <location>
        <begin position="1"/>
        <end position="49"/>
    </location>
</feature>
<dbReference type="GeneID" id="20243139"/>
<dbReference type="AlphaFoldDB" id="V4ADG5"/>
<proteinExistence type="predicted"/>
<accession>V4ADG5</accession>
<reference evidence="2 3" key="1">
    <citation type="journal article" date="2013" name="Nature">
        <title>Insights into bilaterian evolution from three spiralian genomes.</title>
        <authorList>
            <person name="Simakov O."/>
            <person name="Marletaz F."/>
            <person name="Cho S.J."/>
            <person name="Edsinger-Gonzales E."/>
            <person name="Havlak P."/>
            <person name="Hellsten U."/>
            <person name="Kuo D.H."/>
            <person name="Larsson T."/>
            <person name="Lv J."/>
            <person name="Arendt D."/>
            <person name="Savage R."/>
            <person name="Osoegawa K."/>
            <person name="de Jong P."/>
            <person name="Grimwood J."/>
            <person name="Chapman J.A."/>
            <person name="Shapiro H."/>
            <person name="Aerts A."/>
            <person name="Otillar R.P."/>
            <person name="Terry A.Y."/>
            <person name="Boore J.L."/>
            <person name="Grigoriev I.V."/>
            <person name="Lindberg D.R."/>
            <person name="Seaver E.C."/>
            <person name="Weisblat D.A."/>
            <person name="Putnam N.H."/>
            <person name="Rokhsar D.S."/>
        </authorList>
    </citation>
    <scope>NUCLEOTIDE SEQUENCE [LARGE SCALE GENOMIC DNA]</scope>
</reference>
<dbReference type="HOGENOM" id="CLU_1580290_0_0_1"/>
<sequence length="169" mass="18612">MAAVDKCPAPKKRAIEPEVRASLSSESEDYSPPNESDWDESSSPSHVSVSCCSSEESDVFPQYLKLLTKLSDFVNREKGISPQHLVGERTNFGMKLLEEQEVVTVRGDGEFDFLQGNGVIRACDALANCCQNAALERPELLTSTSLRKYMATITQTFTSSESECGTIYN</sequence>